<reference evidence="6 7" key="1">
    <citation type="submission" date="2010-12" db="EMBL/GenBank/DDBJ databases">
        <title>Complete sequence of Ethanoligenens harbinense YUAN-3.</title>
        <authorList>
            <person name="Lucas S."/>
            <person name="Copeland A."/>
            <person name="Lapidus A."/>
            <person name="Cheng J.-F."/>
            <person name="Bruce D."/>
            <person name="Goodwin L."/>
            <person name="Pitluck S."/>
            <person name="Chertkov O."/>
            <person name="Misra M."/>
            <person name="Detter J.C."/>
            <person name="Han C."/>
            <person name="Tapia R."/>
            <person name="Land M."/>
            <person name="Hauser L."/>
            <person name="Jeffries C."/>
            <person name="Kyrpides N."/>
            <person name="Ivanova N."/>
            <person name="Mikhailova N."/>
            <person name="Wang A."/>
            <person name="Mouttaki H."/>
            <person name="He Z."/>
            <person name="Zhou J."/>
            <person name="Hemme C.L."/>
            <person name="Woyke T."/>
        </authorList>
    </citation>
    <scope>NUCLEOTIDE SEQUENCE [LARGE SCALE GENOMIC DNA]</scope>
    <source>
        <strain evidence="7">DSM 18485 / JCM 12961 / CGMCC 1.5033 / YUAN-3</strain>
    </source>
</reference>
<dbReference type="Pfam" id="PF00109">
    <property type="entry name" value="ketoacyl-synt"/>
    <property type="match status" value="1"/>
</dbReference>
<dbReference type="SMART" id="SM00825">
    <property type="entry name" value="PKS_KS"/>
    <property type="match status" value="1"/>
</dbReference>
<organism evidence="6 7">
    <name type="scientific">Ethanoligenens harbinense (strain DSM 18485 / JCM 12961 / CGMCC 1.5033 / YUAN-3)</name>
    <dbReference type="NCBI Taxonomy" id="663278"/>
    <lineage>
        <taxon>Bacteria</taxon>
        <taxon>Bacillati</taxon>
        <taxon>Bacillota</taxon>
        <taxon>Clostridia</taxon>
        <taxon>Eubacteriales</taxon>
        <taxon>Oscillospiraceae</taxon>
        <taxon>Ethanoligenens</taxon>
    </lineage>
</organism>
<keyword evidence="3 4" id="KW-0808">Transferase</keyword>
<gene>
    <name evidence="6" type="ordered locus">Ethha_0270</name>
</gene>
<dbReference type="InterPro" id="IPR032821">
    <property type="entry name" value="PKS_assoc"/>
</dbReference>
<keyword evidence="1" id="KW-0596">Phosphopantetheine</keyword>
<dbReference type="KEGG" id="eha:Ethha_0270"/>
<dbReference type="SUPFAM" id="SSF53901">
    <property type="entry name" value="Thiolase-like"/>
    <property type="match status" value="1"/>
</dbReference>
<dbReference type="PANTHER" id="PTHR43775:SF37">
    <property type="entry name" value="SI:DKEY-61P9.11"/>
    <property type="match status" value="1"/>
</dbReference>
<comment type="similarity">
    <text evidence="4">Belongs to the thiolase-like superfamily. Beta-ketoacyl-ACP synthases family.</text>
</comment>
<dbReference type="HOGENOM" id="CLU_000022_16_2_9"/>
<proteinExistence type="inferred from homology"/>
<protein>
    <submittedName>
        <fullName evidence="6">6-deoxyerythronolide-B synthase</fullName>
        <ecNumber evidence="6">2.3.1.94</ecNumber>
    </submittedName>
</protein>
<dbReference type="EC" id="2.3.1.94" evidence="6"/>
<dbReference type="RefSeq" id="WP_013484237.1">
    <property type="nucleotide sequence ID" value="NC_014828.1"/>
</dbReference>
<dbReference type="PANTHER" id="PTHR43775">
    <property type="entry name" value="FATTY ACID SYNTHASE"/>
    <property type="match status" value="1"/>
</dbReference>
<dbReference type="GO" id="GO:0004312">
    <property type="term" value="F:fatty acid synthase activity"/>
    <property type="evidence" value="ECO:0007669"/>
    <property type="project" value="TreeGrafter"/>
</dbReference>
<dbReference type="InterPro" id="IPR016039">
    <property type="entry name" value="Thiolase-like"/>
</dbReference>
<feature type="domain" description="Ketosynthase family 3 (KS3)" evidence="5">
    <location>
        <begin position="31"/>
        <end position="456"/>
    </location>
</feature>
<dbReference type="InterPro" id="IPR020841">
    <property type="entry name" value="PKS_Beta-ketoAc_synthase_dom"/>
</dbReference>
<name>E6U7C1_ETHHY</name>
<dbReference type="STRING" id="663278.Ethha_0270"/>
<dbReference type="InterPro" id="IPR050091">
    <property type="entry name" value="PKS_NRPS_Biosynth_Enz"/>
</dbReference>
<keyword evidence="6" id="KW-0012">Acyltransferase</keyword>
<dbReference type="CDD" id="cd00833">
    <property type="entry name" value="PKS"/>
    <property type="match status" value="1"/>
</dbReference>
<evidence type="ECO:0000256" key="4">
    <source>
        <dbReference type="RuleBase" id="RU003694"/>
    </source>
</evidence>
<evidence type="ECO:0000313" key="6">
    <source>
        <dbReference type="EMBL" id="ADU25856.1"/>
    </source>
</evidence>
<dbReference type="GO" id="GO:0047879">
    <property type="term" value="F:erythronolide synthase activity"/>
    <property type="evidence" value="ECO:0007669"/>
    <property type="project" value="UniProtKB-EC"/>
</dbReference>
<dbReference type="Pfam" id="PF16197">
    <property type="entry name" value="KAsynt_C_assoc"/>
    <property type="match status" value="1"/>
</dbReference>
<dbReference type="InterPro" id="IPR014030">
    <property type="entry name" value="Ketoacyl_synth_N"/>
</dbReference>
<dbReference type="Pfam" id="PF02801">
    <property type="entry name" value="Ketoacyl-synt_C"/>
    <property type="match status" value="1"/>
</dbReference>
<dbReference type="EMBL" id="CP002400">
    <property type="protein sequence ID" value="ADU25856.1"/>
    <property type="molecule type" value="Genomic_DNA"/>
</dbReference>
<dbReference type="InterPro" id="IPR014031">
    <property type="entry name" value="Ketoacyl_synth_C"/>
</dbReference>
<evidence type="ECO:0000313" key="7">
    <source>
        <dbReference type="Proteomes" id="UP000001551"/>
    </source>
</evidence>
<evidence type="ECO:0000256" key="2">
    <source>
        <dbReference type="ARBA" id="ARBA00022553"/>
    </source>
</evidence>
<evidence type="ECO:0000256" key="1">
    <source>
        <dbReference type="ARBA" id="ARBA00022450"/>
    </source>
</evidence>
<dbReference type="GO" id="GO:0004315">
    <property type="term" value="F:3-oxoacyl-[acyl-carrier-protein] synthase activity"/>
    <property type="evidence" value="ECO:0007669"/>
    <property type="project" value="InterPro"/>
</dbReference>
<evidence type="ECO:0000256" key="3">
    <source>
        <dbReference type="ARBA" id="ARBA00022679"/>
    </source>
</evidence>
<dbReference type="eggNOG" id="COG3321">
    <property type="taxonomic scope" value="Bacteria"/>
</dbReference>
<dbReference type="PROSITE" id="PS00606">
    <property type="entry name" value="KS3_1"/>
    <property type="match status" value="1"/>
</dbReference>
<dbReference type="InterPro" id="IPR018201">
    <property type="entry name" value="Ketoacyl_synth_AS"/>
</dbReference>
<dbReference type="PROSITE" id="PS52004">
    <property type="entry name" value="KS3_2"/>
    <property type="match status" value="1"/>
</dbReference>
<dbReference type="Gene3D" id="1.10.1240.100">
    <property type="match status" value="1"/>
</dbReference>
<keyword evidence="2" id="KW-0597">Phosphoprotein</keyword>
<sequence length="625" mass="69848">MNSLFELIDFDDIETKKPEADKSAPGENHSADEIAIIGAAVKLPRADNLRELWNNLLFGISACSDFPDQRYRDIENWFKCRNIRLTPQMFKKGNYLTDIDKFDYDFFGLSADDANMMDPLHRLLLETFWNCLEDGGYCMQKVSGTCTGIYVGFNNDDIERYSRMLQEKRVRFTMATMENNLSSILASRLSYLLNLKGPAMLIDTACSSSLCALHIACQGLKNEDCEMALVGGINIGMVPIKYEGFRVESESDTLSPFDDSADGTVWGEGVVSLLLKPLRYAVRDRDHVYAVIISSAINQDGMSVGISAPNAVAQRNVMVNAWEKAGINPEEISYMEAHGTGTKLGDVIEMEGIRQAFERYTDRKQFCGIGSVKANIGHIEGASGLAGVVKLMLSLQNRVIPKTIAFNRPNHSIAFEDSPVFLVDRLTPWESTGGRRTCGISSFGLSGTNCHAVLREFSKDAPVSPEPAESAPYLLAVSAKSAYSFQQLLRAYAELLVENPAIDLESMCYTAGYGRDHHRYRAAFVFTQKRELLDALKSAWNGDAARFDTNGLLRSEEKEALDREADRLVLDASQKRGGECHQSYLDISRLYCRGAAVNWKLLYKNRAVKTLSLPVYPFERHRCWI</sequence>
<evidence type="ECO:0000259" key="5">
    <source>
        <dbReference type="PROSITE" id="PS52004"/>
    </source>
</evidence>
<dbReference type="AlphaFoldDB" id="E6U7C1"/>
<accession>E6U7C1</accession>
<dbReference type="Proteomes" id="UP000001551">
    <property type="component" value="Chromosome"/>
</dbReference>
<dbReference type="GO" id="GO:0006633">
    <property type="term" value="P:fatty acid biosynthetic process"/>
    <property type="evidence" value="ECO:0007669"/>
    <property type="project" value="InterPro"/>
</dbReference>
<dbReference type="Gene3D" id="3.40.47.10">
    <property type="match status" value="1"/>
</dbReference>
<keyword evidence="7" id="KW-1185">Reference proteome</keyword>